<dbReference type="KEGG" id="sma:SAVERM_3725"/>
<dbReference type="EMBL" id="BA000030">
    <property type="protein sequence ID" value="BAC71437.1"/>
    <property type="molecule type" value="Genomic_DNA"/>
</dbReference>
<dbReference type="eggNOG" id="COG3440">
    <property type="taxonomic scope" value="Bacteria"/>
</dbReference>
<evidence type="ECO:0000313" key="1">
    <source>
        <dbReference type="EMBL" id="BAC71437.1"/>
    </source>
</evidence>
<evidence type="ECO:0008006" key="3">
    <source>
        <dbReference type="Google" id="ProtNLM"/>
    </source>
</evidence>
<organism evidence="1 2">
    <name type="scientific">Streptomyces avermitilis (strain ATCC 31267 / DSM 46492 / JCM 5070 / NBRC 14893 / NCIMB 12804 / NRRL 8165 / MA-4680)</name>
    <dbReference type="NCBI Taxonomy" id="227882"/>
    <lineage>
        <taxon>Bacteria</taxon>
        <taxon>Bacillati</taxon>
        <taxon>Actinomycetota</taxon>
        <taxon>Actinomycetes</taxon>
        <taxon>Kitasatosporales</taxon>
        <taxon>Streptomycetaceae</taxon>
        <taxon>Streptomyces</taxon>
    </lineage>
</organism>
<dbReference type="AlphaFoldDB" id="Q82H21"/>
<protein>
    <recommendedName>
        <fullName evidence="3">Restriction endonuclease</fullName>
    </recommendedName>
</protein>
<dbReference type="HOGENOM" id="CLU_064302_0_0_11"/>
<reference evidence="1 2" key="3">
    <citation type="journal article" date="2014" name="J. Ind. Microbiol. Biotechnol.">
        <title>Genome mining of the Streptomyces avermitilis genome and development of genome-minimized hosts for heterologous expression of biosynthetic gene clusters.</title>
        <authorList>
            <person name="Ikeda H."/>
            <person name="Shin-ya K."/>
            <person name="Omura S."/>
        </authorList>
    </citation>
    <scope>NUCLEOTIDE SEQUENCE [LARGE SCALE GENOMIC DNA]</scope>
    <source>
        <strain evidence="2">ATCC 31267 / DSM 46492 / JCM 5070 / NBRC 14893 / NCIMB 12804 / NRRL 8165 / MA-4680</strain>
    </source>
</reference>
<reference evidence="1 2" key="2">
    <citation type="journal article" date="2003" name="Nat. Biotechnol.">
        <title>Complete genome sequence and comparative analysis of the industrial microorganism Streptomyces avermitilis.</title>
        <authorList>
            <person name="Ikeda H."/>
            <person name="Ishikawa J."/>
            <person name="Hanamoto A."/>
            <person name="Shinose M."/>
            <person name="Kikuchi H."/>
            <person name="Shiba T."/>
            <person name="Sakaki Y."/>
            <person name="Hattori M."/>
            <person name="Omura S."/>
        </authorList>
    </citation>
    <scope>NUCLEOTIDE SEQUENCE [LARGE SCALE GENOMIC DNA]</scope>
    <source>
        <strain evidence="2">ATCC 31267 / DSM 46492 / JCM 5070 / NBRC 14893 / NCIMB 12804 / NRRL 8165 / MA-4680</strain>
    </source>
</reference>
<reference evidence="1 2" key="1">
    <citation type="journal article" date="2001" name="Proc. Natl. Acad. Sci. U.S.A.">
        <title>Genome sequence of an industrial microorganism Streptomyces avermitilis: deducing the ability of producing secondary metabolites.</title>
        <authorList>
            <person name="Omura S."/>
            <person name="Ikeda H."/>
            <person name="Ishikawa J."/>
            <person name="Hanamoto A."/>
            <person name="Takahashi C."/>
            <person name="Shinose M."/>
            <person name="Takahashi Y."/>
            <person name="Horikawa H."/>
            <person name="Nakazawa H."/>
            <person name="Osonoe T."/>
            <person name="Kikuchi H."/>
            <person name="Shiba T."/>
            <person name="Sakaki Y."/>
            <person name="Hattori M."/>
        </authorList>
    </citation>
    <scope>NUCLEOTIDE SEQUENCE [LARGE SCALE GENOMIC DNA]</scope>
    <source>
        <strain evidence="2">ATCC 31267 / DSM 46492 / JCM 5070 / NBRC 14893 / NCIMB 12804 / NRRL 8165 / MA-4680</strain>
    </source>
</reference>
<accession>Q82H21</accession>
<proteinExistence type="predicted"/>
<evidence type="ECO:0000313" key="2">
    <source>
        <dbReference type="Proteomes" id="UP000000428"/>
    </source>
</evidence>
<sequence>MATLEAELSKLGVMFDLRSYTGGFVPLVVIQPSYGNPAARRHWRDTLDAHVDFTTHPRASLLTPDQRKQLNEFHPSGAARFWGATSVQDTKMDRLHAGDIVLFTGKNHVRGIGEIGALFRNAQFANSMWTEDPTKGSWHNVYSLLSFAPTEIPYEEIWALPGFNVGDNFIGLRILDPEKATTILDGLGIEAQVDAELGRQLHEPVARALRTHTDIVDGEALRTQTTRYTLTERELVVHRTEALLLQEYTDSLGIDQPQRLRTPAGITDLHLTRPDGSEVVEAKRASTRRFVREALAQLLDYAPHTPEPATRLTALFPTRPADQELALLHRYGIDCVYRTHPRAFERAPADQEVRAGMTPFWQGRPSN</sequence>
<gene>
    <name evidence="1" type="ORF">SAVERM_3725</name>
</gene>
<keyword evidence="2" id="KW-1185">Reference proteome</keyword>
<dbReference type="RefSeq" id="WP_010985156.1">
    <property type="nucleotide sequence ID" value="NC_003155.5"/>
</dbReference>
<dbReference type="GeneID" id="91294845"/>
<dbReference type="Proteomes" id="UP000000428">
    <property type="component" value="Chromosome"/>
</dbReference>
<name>Q82H21_STRAW</name>